<dbReference type="EC" id="2.4.1.187" evidence="5"/>
<gene>
    <name evidence="6" type="ORF">BAA01_04265</name>
</gene>
<evidence type="ECO:0000256" key="1">
    <source>
        <dbReference type="ARBA" id="ARBA00022676"/>
    </source>
</evidence>
<protein>
    <recommendedName>
        <fullName evidence="5">N-acetylglucosaminyldiphosphoundecaprenol N-acetyl-beta-D-mannosaminyltransferase</fullName>
        <ecNumber evidence="5">2.4.1.187</ecNumber>
    </recommendedName>
    <alternativeName>
        <fullName evidence="5">N-acetylmannosaminyltransferase</fullName>
    </alternativeName>
    <alternativeName>
        <fullName evidence="5">UDP-N-acetylmannosamine transferase</fullName>
    </alternativeName>
    <alternativeName>
        <fullName evidence="5">UDP-N-acetylmannosamine:N-acetylglucosaminyl pyrophosphorylundecaprenol N-acetylmannosaminyltransferase</fullName>
    </alternativeName>
</protein>
<dbReference type="AlphaFoldDB" id="A0A1Y3PIN0"/>
<sequence length="235" mass="26358">METILGVRVGAFTYETLLEKVDRYIQEGRKGMILAINPEKIIKAQSDPALLELLNRAEFPIADGVGILLASRLQGGAIRSRVTGIDTMLSLCRHAAAKGYRVFLLGAKPGVADAAARILQARFPGLQIAGTQDGYFQDEQAVLEKINRSGAEILFVGMGSPKQEYWILQHRQHLIPAIFQGVGGSYDVICGNIPRAPQWMQQAGLEWFYRLLKEPSRWRRQLALPKFLWLLWSRK</sequence>
<dbReference type="InterPro" id="IPR034714">
    <property type="entry name" value="TagA_TarA"/>
</dbReference>
<organism evidence="6 7">
    <name type="scientific">Bacillus thermozeamaize</name>
    <dbReference type="NCBI Taxonomy" id="230954"/>
    <lineage>
        <taxon>Bacteria</taxon>
        <taxon>Bacillati</taxon>
        <taxon>Bacillota</taxon>
        <taxon>Bacilli</taxon>
        <taxon>Bacillales</taxon>
        <taxon>Bacillaceae</taxon>
        <taxon>Bacillus</taxon>
    </lineage>
</organism>
<dbReference type="GO" id="GO:0019350">
    <property type="term" value="P:teichoic acid biosynthetic process"/>
    <property type="evidence" value="ECO:0007669"/>
    <property type="project" value="UniProtKB-UniRule"/>
</dbReference>
<comment type="pathway">
    <text evidence="5">Cell wall biogenesis; teichoic acid biosynthesis.</text>
</comment>
<comment type="similarity">
    <text evidence="5">Belongs to the glycosyltransferase 26 family. TagA/TarA subfamily.</text>
</comment>
<evidence type="ECO:0000256" key="5">
    <source>
        <dbReference type="HAMAP-Rule" id="MF_02070"/>
    </source>
</evidence>
<comment type="catalytic activity">
    <reaction evidence="5">
        <text>UDP-N-acetyl-alpha-D-mannosamine + N-acetyl-alpha-D-glucosaminyl-di-trans,octa-cis-undecaprenyl diphosphate = N-acetyl-beta-D-mannosaminyl-(1-&gt;4)-N-acetyl-alpha-D-glucosaminyl di-trans,octa-cis-undecaprenyl diphosphate + UDP + H(+)</text>
        <dbReference type="Rhea" id="RHEA:16053"/>
        <dbReference type="ChEBI" id="CHEBI:15378"/>
        <dbReference type="ChEBI" id="CHEBI:58223"/>
        <dbReference type="ChEBI" id="CHEBI:62959"/>
        <dbReference type="ChEBI" id="CHEBI:68623"/>
        <dbReference type="ChEBI" id="CHEBI:132210"/>
        <dbReference type="EC" id="2.4.1.187"/>
    </reaction>
</comment>
<dbReference type="PANTHER" id="PTHR34136:SF1">
    <property type="entry name" value="UDP-N-ACETYL-D-MANNOSAMINURONIC ACID TRANSFERASE"/>
    <property type="match status" value="1"/>
</dbReference>
<keyword evidence="1 5" id="KW-0328">Glycosyltransferase</keyword>
<dbReference type="EMBL" id="LZRT01000142">
    <property type="protein sequence ID" value="OUM84169.1"/>
    <property type="molecule type" value="Genomic_DNA"/>
</dbReference>
<comment type="function">
    <text evidence="5">Catalyzes the conversion of GlcNAc-PP-undecaprenol into ManNAc-GlcNAc-PP-undecaprenol, the first committed lipid intermediate in the de novo synthesis of teichoic acid.</text>
</comment>
<comment type="caution">
    <text evidence="6">The sequence shown here is derived from an EMBL/GenBank/DDBJ whole genome shotgun (WGS) entry which is preliminary data.</text>
</comment>
<keyword evidence="2 5" id="KW-0808">Transferase</keyword>
<dbReference type="GO" id="GO:0047244">
    <property type="term" value="F:N-acetylglucosaminyldiphosphoundecaprenol N-acetyl-beta-D-mannosaminyltransferase activity"/>
    <property type="evidence" value="ECO:0007669"/>
    <property type="project" value="UniProtKB-UniRule"/>
</dbReference>
<accession>A0A1Y3PIN0</accession>
<dbReference type="HAMAP" id="MF_02070">
    <property type="entry name" value="TagA_TarA"/>
    <property type="match status" value="1"/>
</dbReference>
<evidence type="ECO:0000256" key="2">
    <source>
        <dbReference type="ARBA" id="ARBA00022679"/>
    </source>
</evidence>
<dbReference type="UniPathway" id="UPA00632"/>
<dbReference type="CDD" id="cd06533">
    <property type="entry name" value="Glyco_transf_WecG_TagA"/>
    <property type="match status" value="1"/>
</dbReference>
<keyword evidence="4 5" id="KW-0961">Cell wall biogenesis/degradation</keyword>
<keyword evidence="3 5" id="KW-0777">Teichoic acid biosynthesis</keyword>
<name>A0A1Y3PIN0_9BACI</name>
<evidence type="ECO:0000256" key="4">
    <source>
        <dbReference type="ARBA" id="ARBA00023316"/>
    </source>
</evidence>
<dbReference type="Proteomes" id="UP000196475">
    <property type="component" value="Unassembled WGS sequence"/>
</dbReference>
<reference evidence="7" key="1">
    <citation type="submission" date="2016-06" db="EMBL/GenBank/DDBJ databases">
        <authorList>
            <person name="Nascimento L."/>
            <person name="Pereira R.V."/>
            <person name="Martins L.F."/>
            <person name="Quaggio R.B."/>
            <person name="Silva A.M."/>
            <person name="Setubal J.C."/>
        </authorList>
    </citation>
    <scope>NUCLEOTIDE SEQUENCE [LARGE SCALE GENOMIC DNA]</scope>
</reference>
<dbReference type="Pfam" id="PF03808">
    <property type="entry name" value="Glyco_tran_WecG"/>
    <property type="match status" value="1"/>
</dbReference>
<dbReference type="GO" id="GO:0071555">
    <property type="term" value="P:cell wall organization"/>
    <property type="evidence" value="ECO:0007669"/>
    <property type="project" value="UniProtKB-KW"/>
</dbReference>
<dbReference type="InterPro" id="IPR004629">
    <property type="entry name" value="WecG_TagA_CpsF"/>
</dbReference>
<evidence type="ECO:0000313" key="6">
    <source>
        <dbReference type="EMBL" id="OUM84169.1"/>
    </source>
</evidence>
<proteinExistence type="inferred from homology"/>
<evidence type="ECO:0000256" key="3">
    <source>
        <dbReference type="ARBA" id="ARBA00022944"/>
    </source>
</evidence>
<dbReference type="NCBIfam" id="TIGR00696">
    <property type="entry name" value="wecG_tagA_cpsF"/>
    <property type="match status" value="1"/>
</dbReference>
<dbReference type="PANTHER" id="PTHR34136">
    <property type="match status" value="1"/>
</dbReference>
<evidence type="ECO:0000313" key="7">
    <source>
        <dbReference type="Proteomes" id="UP000196475"/>
    </source>
</evidence>